<comment type="caution">
    <text evidence="3">The sequence shown here is derived from an EMBL/GenBank/DDBJ whole genome shotgun (WGS) entry which is preliminary data.</text>
</comment>
<organism evidence="3 4">
    <name type="scientific">Candidatus Ozemobacter sibiricus</name>
    <dbReference type="NCBI Taxonomy" id="2268124"/>
    <lineage>
        <taxon>Bacteria</taxon>
        <taxon>Candidatus Ozemobacteria</taxon>
        <taxon>Candidatus Ozemobacterales</taxon>
        <taxon>Candidatus Ozemobacteraceae</taxon>
        <taxon>Candidatus Ozemobacter</taxon>
    </lineage>
</organism>
<dbReference type="InterPro" id="IPR027417">
    <property type="entry name" value="P-loop_NTPase"/>
</dbReference>
<dbReference type="SUPFAM" id="SSF52540">
    <property type="entry name" value="P-loop containing nucleoside triphosphate hydrolases"/>
    <property type="match status" value="1"/>
</dbReference>
<evidence type="ECO:0000313" key="3">
    <source>
        <dbReference type="EMBL" id="RCK81789.1"/>
    </source>
</evidence>
<dbReference type="InterPro" id="IPR006321">
    <property type="entry name" value="PilT/PilU"/>
</dbReference>
<proteinExistence type="inferred from homology"/>
<dbReference type="NCBIfam" id="TIGR01420">
    <property type="entry name" value="pilT_fam"/>
    <property type="match status" value="1"/>
</dbReference>
<dbReference type="Gene3D" id="3.40.50.300">
    <property type="entry name" value="P-loop containing nucleotide triphosphate hydrolases"/>
    <property type="match status" value="1"/>
</dbReference>
<dbReference type="GO" id="GO:0016887">
    <property type="term" value="F:ATP hydrolysis activity"/>
    <property type="evidence" value="ECO:0007669"/>
    <property type="project" value="InterPro"/>
</dbReference>
<dbReference type="Gene3D" id="3.30.450.90">
    <property type="match status" value="1"/>
</dbReference>
<gene>
    <name evidence="3" type="ORF">OZSIB_0923</name>
</gene>
<dbReference type="EMBL" id="QOQW01000001">
    <property type="protein sequence ID" value="RCK81789.1"/>
    <property type="molecule type" value="Genomic_DNA"/>
</dbReference>
<dbReference type="PANTHER" id="PTHR30486">
    <property type="entry name" value="TWITCHING MOTILITY PROTEIN PILT"/>
    <property type="match status" value="1"/>
</dbReference>
<feature type="domain" description="Bacterial type II secretion system protein E" evidence="2">
    <location>
        <begin position="4"/>
        <end position="275"/>
    </location>
</feature>
<dbReference type="CDD" id="cd01131">
    <property type="entry name" value="PilT"/>
    <property type="match status" value="1"/>
</dbReference>
<name>A0A367ZVP7_9BACT</name>
<accession>A0A367ZVP7</accession>
<dbReference type="Pfam" id="PF00437">
    <property type="entry name" value="T2SSE"/>
    <property type="match status" value="1"/>
</dbReference>
<evidence type="ECO:0000313" key="4">
    <source>
        <dbReference type="Proteomes" id="UP000252355"/>
    </source>
</evidence>
<dbReference type="InterPro" id="IPR001482">
    <property type="entry name" value="T2SS/T4SS_dom"/>
</dbReference>
<dbReference type="InterPro" id="IPR050921">
    <property type="entry name" value="T4SS_GSP_E_ATPase"/>
</dbReference>
<comment type="similarity">
    <text evidence="1">Belongs to the GSP E family.</text>
</comment>
<reference evidence="3 4" key="1">
    <citation type="submission" date="2018-05" db="EMBL/GenBank/DDBJ databases">
        <title>A metagenomic window into the 2 km-deep terrestrial subsurface aquifer revealed taxonomically and functionally diverse microbial community comprising novel uncultured bacterial lineages.</title>
        <authorList>
            <person name="Kadnikov V.V."/>
            <person name="Mardanov A.V."/>
            <person name="Beletsky A.V."/>
            <person name="Banks D."/>
            <person name="Pimenov N.V."/>
            <person name="Frank Y.A."/>
            <person name="Karnachuk O.V."/>
            <person name="Ravin N.V."/>
        </authorList>
    </citation>
    <scope>NUCLEOTIDE SEQUENCE [LARGE SCALE GENOMIC DNA]</scope>
    <source>
        <strain evidence="3">BY5</strain>
    </source>
</reference>
<evidence type="ECO:0000256" key="1">
    <source>
        <dbReference type="ARBA" id="ARBA00006611"/>
    </source>
</evidence>
<sequence>MIDSLNTIVAKAMALGAHDVHLKAAFAPIVRVADEIRRLDMPPFSPKEMERLVFQMLDERRLQIFRAKGQIDCSFELPNGVRARANVFFQRNNLALSLRLIPQKPPTLEKLGFSQDVIDLILKTNRGMVLITGATNSGKSTTAAAVIDTLAQRESVHVITIEDPVEYVFGSYPSSIVSQRQVGEDTPSFNHGLTSALRQDPDILFIGELRDQETVETCLKAAETGHLVIGTLHTANATQSILRLINIFPSHQRDNVRFMLSSCLKAIVSQALLPMPSRQGRVLAYEVLPMLPSVCNLIRQKKIHEIASILRVGRRSGCIPMSATLKDLLKTGQVKMADIPPELREDLK</sequence>
<dbReference type="AlphaFoldDB" id="A0A367ZVP7"/>
<dbReference type="GO" id="GO:0005524">
    <property type="term" value="F:ATP binding"/>
    <property type="evidence" value="ECO:0007669"/>
    <property type="project" value="InterPro"/>
</dbReference>
<evidence type="ECO:0000259" key="2">
    <source>
        <dbReference type="Pfam" id="PF00437"/>
    </source>
</evidence>
<dbReference type="Proteomes" id="UP000252355">
    <property type="component" value="Unassembled WGS sequence"/>
</dbReference>
<protein>
    <submittedName>
        <fullName evidence="3">Twitching motility protein PilT</fullName>
    </submittedName>
</protein>